<keyword evidence="8" id="KW-1185">Reference proteome</keyword>
<comment type="caution">
    <text evidence="7">The sequence shown here is derived from an EMBL/GenBank/DDBJ whole genome shotgun (WGS) entry which is preliminary data.</text>
</comment>
<organism evidence="7 8">
    <name type="scientific">Thauera phenylacetica B4P</name>
    <dbReference type="NCBI Taxonomy" id="1234382"/>
    <lineage>
        <taxon>Bacteria</taxon>
        <taxon>Pseudomonadati</taxon>
        <taxon>Pseudomonadota</taxon>
        <taxon>Betaproteobacteria</taxon>
        <taxon>Rhodocyclales</taxon>
        <taxon>Zoogloeaceae</taxon>
        <taxon>Thauera</taxon>
    </lineage>
</organism>
<keyword evidence="1" id="KW-0678">Repressor</keyword>
<gene>
    <name evidence="7" type="ORF">C667_07236</name>
</gene>
<evidence type="ECO:0000256" key="3">
    <source>
        <dbReference type="ARBA" id="ARBA00023125"/>
    </source>
</evidence>
<keyword evidence="3 5" id="KW-0238">DNA-binding</keyword>
<dbReference type="OrthoDB" id="2356263at2"/>
<sequence>MSSASGRGGPETRGRILDAAEALFVEHGLEATSMRMITATAGVNLAAVNYHFGSKENLIQEVFRLRLGELNQRRLAALDRVEDAAGAAGVGVKPSQVLEAFFEPSLQMATDETHGGRIFMQLLGRTYTEPNAFVRKFLAAEYADTLERFLDALYASLPGVPREEILWRFHFMMGATSYAIAGTDALQLFAGKFDDEDPARLIPRLMSFLLGGLRAPLPELASGADAPAHADD</sequence>
<evidence type="ECO:0000256" key="5">
    <source>
        <dbReference type="PROSITE-ProRule" id="PRU00335"/>
    </source>
</evidence>
<dbReference type="InterPro" id="IPR001647">
    <property type="entry name" value="HTH_TetR"/>
</dbReference>
<evidence type="ECO:0000313" key="7">
    <source>
        <dbReference type="EMBL" id="ENO97757.1"/>
    </source>
</evidence>
<dbReference type="PANTHER" id="PTHR30055">
    <property type="entry name" value="HTH-TYPE TRANSCRIPTIONAL REGULATOR RUTR"/>
    <property type="match status" value="1"/>
</dbReference>
<dbReference type="PANTHER" id="PTHR30055:SF235">
    <property type="entry name" value="TRANSCRIPTIONAL REGULATORY PROTEIN"/>
    <property type="match status" value="1"/>
</dbReference>
<evidence type="ECO:0000313" key="8">
    <source>
        <dbReference type="Proteomes" id="UP000013047"/>
    </source>
</evidence>
<dbReference type="EMBL" id="AMXF01000033">
    <property type="protein sequence ID" value="ENO97757.1"/>
    <property type="molecule type" value="Genomic_DNA"/>
</dbReference>
<dbReference type="PROSITE" id="PS50977">
    <property type="entry name" value="HTH_TETR_2"/>
    <property type="match status" value="1"/>
</dbReference>
<dbReference type="Pfam" id="PF00440">
    <property type="entry name" value="TetR_N"/>
    <property type="match status" value="1"/>
</dbReference>
<keyword evidence="2" id="KW-0805">Transcription regulation</keyword>
<reference evidence="7 8" key="1">
    <citation type="submission" date="2012-09" db="EMBL/GenBank/DDBJ databases">
        <title>Draft Genome Sequences of 6 Strains from Genus Thauera.</title>
        <authorList>
            <person name="Liu B."/>
            <person name="Shapleigh J.P."/>
            <person name="Frostegard A.H."/>
        </authorList>
    </citation>
    <scope>NUCLEOTIDE SEQUENCE [LARGE SCALE GENOMIC DNA]</scope>
    <source>
        <strain evidence="7 8">B4P</strain>
    </source>
</reference>
<protein>
    <submittedName>
        <fullName evidence="7">TetR family transcriptional regulator</fullName>
    </submittedName>
</protein>
<feature type="DNA-binding region" description="H-T-H motif" evidence="5">
    <location>
        <begin position="33"/>
        <end position="52"/>
    </location>
</feature>
<keyword evidence="4" id="KW-0804">Transcription</keyword>
<evidence type="ECO:0000256" key="4">
    <source>
        <dbReference type="ARBA" id="ARBA00023163"/>
    </source>
</evidence>
<dbReference type="InterPro" id="IPR009057">
    <property type="entry name" value="Homeodomain-like_sf"/>
</dbReference>
<dbReference type="Proteomes" id="UP000013047">
    <property type="component" value="Unassembled WGS sequence"/>
</dbReference>
<dbReference type="SUPFAM" id="SSF48498">
    <property type="entry name" value="Tetracyclin repressor-like, C-terminal domain"/>
    <property type="match status" value="1"/>
</dbReference>
<accession>N6ZTD8</accession>
<evidence type="ECO:0000259" key="6">
    <source>
        <dbReference type="PROSITE" id="PS50977"/>
    </source>
</evidence>
<dbReference type="InterPro" id="IPR041586">
    <property type="entry name" value="PsrA_TetR_C"/>
</dbReference>
<evidence type="ECO:0000256" key="2">
    <source>
        <dbReference type="ARBA" id="ARBA00023015"/>
    </source>
</evidence>
<dbReference type="Gene3D" id="1.10.357.10">
    <property type="entry name" value="Tetracycline Repressor, domain 2"/>
    <property type="match status" value="1"/>
</dbReference>
<dbReference type="InterPro" id="IPR050109">
    <property type="entry name" value="HTH-type_TetR-like_transc_reg"/>
</dbReference>
<proteinExistence type="predicted"/>
<dbReference type="GO" id="GO:0000976">
    <property type="term" value="F:transcription cis-regulatory region binding"/>
    <property type="evidence" value="ECO:0007669"/>
    <property type="project" value="TreeGrafter"/>
</dbReference>
<name>N6ZTD8_9RHOO</name>
<dbReference type="SUPFAM" id="SSF46689">
    <property type="entry name" value="Homeodomain-like"/>
    <property type="match status" value="1"/>
</dbReference>
<feature type="domain" description="HTH tetR-type" evidence="6">
    <location>
        <begin position="10"/>
        <end position="70"/>
    </location>
</feature>
<dbReference type="InterPro" id="IPR023772">
    <property type="entry name" value="DNA-bd_HTH_TetR-type_CS"/>
</dbReference>
<dbReference type="PROSITE" id="PS01081">
    <property type="entry name" value="HTH_TETR_1"/>
    <property type="match status" value="1"/>
</dbReference>
<dbReference type="RefSeq" id="WP_004359356.1">
    <property type="nucleotide sequence ID" value="NZ_AMXF01000033.1"/>
</dbReference>
<dbReference type="InterPro" id="IPR036271">
    <property type="entry name" value="Tet_transcr_reg_TetR-rel_C_sf"/>
</dbReference>
<evidence type="ECO:0000256" key="1">
    <source>
        <dbReference type="ARBA" id="ARBA00022491"/>
    </source>
</evidence>
<dbReference type="PRINTS" id="PR00455">
    <property type="entry name" value="HTHTETR"/>
</dbReference>
<dbReference type="Pfam" id="PF17939">
    <property type="entry name" value="TetR_C_30"/>
    <property type="match status" value="1"/>
</dbReference>
<dbReference type="GO" id="GO:0003700">
    <property type="term" value="F:DNA-binding transcription factor activity"/>
    <property type="evidence" value="ECO:0007669"/>
    <property type="project" value="TreeGrafter"/>
</dbReference>
<dbReference type="AlphaFoldDB" id="N6ZTD8"/>